<dbReference type="RefSeq" id="WP_013257245.1">
    <property type="nucleotide sequence ID" value="NC_014365.1"/>
</dbReference>
<keyword evidence="2" id="KW-0479">Metal-binding</keyword>
<evidence type="ECO:0000259" key="5">
    <source>
        <dbReference type="PROSITE" id="PS51379"/>
    </source>
</evidence>
<dbReference type="STRING" id="644282.Deba_0414"/>
<feature type="domain" description="4Fe-4S ferredoxin-type" evidence="5">
    <location>
        <begin position="336"/>
        <end position="365"/>
    </location>
</feature>
<dbReference type="InterPro" id="IPR017896">
    <property type="entry name" value="4Fe4S_Fe-S-bd"/>
</dbReference>
<dbReference type="InterPro" id="IPR007160">
    <property type="entry name" value="DUF362"/>
</dbReference>
<dbReference type="InterPro" id="IPR017900">
    <property type="entry name" value="4Fe4S_Fe_S_CS"/>
</dbReference>
<dbReference type="Pfam" id="PF04015">
    <property type="entry name" value="DUF362"/>
    <property type="match status" value="1"/>
</dbReference>
<proteinExistence type="predicted"/>
<dbReference type="Pfam" id="PF00037">
    <property type="entry name" value="Fer4"/>
    <property type="match status" value="1"/>
</dbReference>
<dbReference type="AlphaFoldDB" id="E1QE03"/>
<dbReference type="PANTHER" id="PTHR24960">
    <property type="entry name" value="PHOTOSYSTEM I IRON-SULFUR CENTER-RELATED"/>
    <property type="match status" value="1"/>
</dbReference>
<dbReference type="PROSITE" id="PS51379">
    <property type="entry name" value="4FE4S_FER_2"/>
    <property type="match status" value="2"/>
</dbReference>
<keyword evidence="3" id="KW-0408">Iron</keyword>
<dbReference type="InterPro" id="IPR050157">
    <property type="entry name" value="PSI_iron-sulfur_center"/>
</dbReference>
<name>E1QE03_DESB2</name>
<evidence type="ECO:0000313" key="7">
    <source>
        <dbReference type="Proteomes" id="UP000009047"/>
    </source>
</evidence>
<evidence type="ECO:0000313" key="6">
    <source>
        <dbReference type="EMBL" id="ADK83789.1"/>
    </source>
</evidence>
<dbReference type="HOGENOM" id="CLU_058393_1_0_7"/>
<evidence type="ECO:0000256" key="3">
    <source>
        <dbReference type="ARBA" id="ARBA00023004"/>
    </source>
</evidence>
<dbReference type="GO" id="GO:0046872">
    <property type="term" value="F:metal ion binding"/>
    <property type="evidence" value="ECO:0007669"/>
    <property type="project" value="UniProtKB-KW"/>
</dbReference>
<dbReference type="Proteomes" id="UP000009047">
    <property type="component" value="Chromosome"/>
</dbReference>
<dbReference type="eggNOG" id="COG1143">
    <property type="taxonomic scope" value="Bacteria"/>
</dbReference>
<dbReference type="eggNOG" id="COG2006">
    <property type="taxonomic scope" value="Bacteria"/>
</dbReference>
<evidence type="ECO:0000256" key="4">
    <source>
        <dbReference type="ARBA" id="ARBA00023014"/>
    </source>
</evidence>
<feature type="domain" description="4Fe-4S ferredoxin-type" evidence="5">
    <location>
        <begin position="307"/>
        <end position="335"/>
    </location>
</feature>
<dbReference type="PROSITE" id="PS00198">
    <property type="entry name" value="4FE4S_FER_1"/>
    <property type="match status" value="1"/>
</dbReference>
<dbReference type="OrthoDB" id="9807879at2"/>
<dbReference type="SUPFAM" id="SSF54862">
    <property type="entry name" value="4Fe-4S ferredoxins"/>
    <property type="match status" value="1"/>
</dbReference>
<keyword evidence="7" id="KW-1185">Reference proteome</keyword>
<gene>
    <name evidence="6" type="ordered locus">Deba_0414</name>
</gene>
<accession>E1QE03</accession>
<keyword evidence="1" id="KW-0004">4Fe-4S</keyword>
<sequence length="376" mass="40120">MADVAVKACQGYDQPDLGRAVAQAVELCGGMGRFVRPGQNVLLKPNLLGAYEPDRRVTTDPAVVVAVGRLVLDHGGRPIIGDSPAIDPFGRAAAKAGLAQAARQLEAPLVELLEPTPTPTPPTAIRRRLDLARAAVQADVIINLPKLKTHCMMLLTMGVKNLFGAVVAQRKSEWHLAVGQSRLAFADLLLDIQQTLRPALTILDGVWAMEGRGPSNGAPRRTGFIAASADALALDVAVCPLLGVEPGRYPIFQAAVARGLIDPAQPPRLLGDDPALVATRDFQTPELEPTTMLPPLLARLLGRRLIARPVQEPGLCRACGKCAAICPAGCLRLEGRRASFDHDRCIRCYCCHEVCPVGAITFKRGLVAGLLERLGR</sequence>
<organism evidence="6 7">
    <name type="scientific">Desulfarculus baarsii (strain ATCC 33931 / DSM 2075 / LMG 7858 / VKM B-1802 / 2st14)</name>
    <dbReference type="NCBI Taxonomy" id="644282"/>
    <lineage>
        <taxon>Bacteria</taxon>
        <taxon>Pseudomonadati</taxon>
        <taxon>Thermodesulfobacteriota</taxon>
        <taxon>Desulfarculia</taxon>
        <taxon>Desulfarculales</taxon>
        <taxon>Desulfarculaceae</taxon>
        <taxon>Desulfarculus</taxon>
    </lineage>
</organism>
<dbReference type="GO" id="GO:0051539">
    <property type="term" value="F:4 iron, 4 sulfur cluster binding"/>
    <property type="evidence" value="ECO:0007669"/>
    <property type="project" value="UniProtKB-KW"/>
</dbReference>
<keyword evidence="4" id="KW-0411">Iron-sulfur</keyword>
<dbReference type="Gene3D" id="3.30.70.20">
    <property type="match status" value="1"/>
</dbReference>
<reference evidence="6 7" key="1">
    <citation type="journal article" date="2010" name="Stand. Genomic Sci.">
        <title>Complete genome sequence of Desulfarculus baarsii type strain (2st14).</title>
        <authorList>
            <person name="Sun H."/>
            <person name="Spring S."/>
            <person name="Lapidus A."/>
            <person name="Davenport K."/>
            <person name="Del Rio T.G."/>
            <person name="Tice H."/>
            <person name="Nolan M."/>
            <person name="Copeland A."/>
            <person name="Cheng J.F."/>
            <person name="Lucas S."/>
            <person name="Tapia R."/>
            <person name="Goodwin L."/>
            <person name="Pitluck S."/>
            <person name="Ivanova N."/>
            <person name="Pagani I."/>
            <person name="Mavromatis K."/>
            <person name="Ovchinnikova G."/>
            <person name="Pati A."/>
            <person name="Chen A."/>
            <person name="Palaniappan K."/>
            <person name="Hauser L."/>
            <person name="Chang Y.J."/>
            <person name="Jeffries C.D."/>
            <person name="Detter J.C."/>
            <person name="Han C."/>
            <person name="Rohde M."/>
            <person name="Brambilla E."/>
            <person name="Goker M."/>
            <person name="Woyke T."/>
            <person name="Bristow J."/>
            <person name="Eisen J.A."/>
            <person name="Markowitz V."/>
            <person name="Hugenholtz P."/>
            <person name="Kyrpides N.C."/>
            <person name="Klenk H.P."/>
            <person name="Land M."/>
        </authorList>
    </citation>
    <scope>NUCLEOTIDE SEQUENCE [LARGE SCALE GENOMIC DNA]</scope>
    <source>
        <strain evidence="7">ATCC 33931 / DSM 2075 / LMG 7858 / VKM B-1802 / 2st14</strain>
    </source>
</reference>
<dbReference type="EMBL" id="CP002085">
    <property type="protein sequence ID" value="ADK83789.1"/>
    <property type="molecule type" value="Genomic_DNA"/>
</dbReference>
<protein>
    <recommendedName>
        <fullName evidence="5">4Fe-4S ferredoxin-type domain-containing protein</fullName>
    </recommendedName>
</protein>
<evidence type="ECO:0000256" key="1">
    <source>
        <dbReference type="ARBA" id="ARBA00022485"/>
    </source>
</evidence>
<evidence type="ECO:0000256" key="2">
    <source>
        <dbReference type="ARBA" id="ARBA00022723"/>
    </source>
</evidence>
<dbReference type="KEGG" id="dbr:Deba_0414"/>